<accession>A0A8J3TQ99</accession>
<dbReference type="Proteomes" id="UP000650628">
    <property type="component" value="Unassembled WGS sequence"/>
</dbReference>
<proteinExistence type="predicted"/>
<dbReference type="InterPro" id="IPR036388">
    <property type="entry name" value="WH-like_DNA-bd_sf"/>
</dbReference>
<keyword evidence="3" id="KW-0949">S-adenosyl-L-methionine</keyword>
<dbReference type="AlphaFoldDB" id="A0A8J3TQ99"/>
<dbReference type="GO" id="GO:0032259">
    <property type="term" value="P:methylation"/>
    <property type="evidence" value="ECO:0007669"/>
    <property type="project" value="UniProtKB-KW"/>
</dbReference>
<keyword evidence="8" id="KW-1185">Reference proteome</keyword>
<evidence type="ECO:0000256" key="3">
    <source>
        <dbReference type="ARBA" id="ARBA00022691"/>
    </source>
</evidence>
<evidence type="ECO:0000259" key="5">
    <source>
        <dbReference type="Pfam" id="PF00891"/>
    </source>
</evidence>
<dbReference type="GO" id="GO:0046983">
    <property type="term" value="F:protein dimerization activity"/>
    <property type="evidence" value="ECO:0007669"/>
    <property type="project" value="InterPro"/>
</dbReference>
<dbReference type="SUPFAM" id="SSF53335">
    <property type="entry name" value="S-adenosyl-L-methionine-dependent methyltransferases"/>
    <property type="match status" value="1"/>
</dbReference>
<feature type="domain" description="O-methyltransferase C-terminal" evidence="5">
    <location>
        <begin position="121"/>
        <end position="324"/>
    </location>
</feature>
<protein>
    <submittedName>
        <fullName evidence="7">Methyltransferase</fullName>
    </submittedName>
</protein>
<evidence type="ECO:0000259" key="6">
    <source>
        <dbReference type="Pfam" id="PF08100"/>
    </source>
</evidence>
<dbReference type="Gene3D" id="1.10.287.1350">
    <property type="match status" value="1"/>
</dbReference>
<dbReference type="Gene3D" id="3.40.50.150">
    <property type="entry name" value="Vaccinia Virus protein VP39"/>
    <property type="match status" value="1"/>
</dbReference>
<feature type="domain" description="O-methyltransferase dimerisation" evidence="6">
    <location>
        <begin position="30"/>
        <end position="98"/>
    </location>
</feature>
<gene>
    <name evidence="7" type="ORF">Pmi06nite_45620</name>
</gene>
<feature type="active site" description="Proton acceptor" evidence="4">
    <location>
        <position position="257"/>
    </location>
</feature>
<evidence type="ECO:0000256" key="1">
    <source>
        <dbReference type="ARBA" id="ARBA00022603"/>
    </source>
</evidence>
<dbReference type="RefSeq" id="WP_203955065.1">
    <property type="nucleotide sequence ID" value="NZ_BOOO01000023.1"/>
</dbReference>
<dbReference type="InterPro" id="IPR036390">
    <property type="entry name" value="WH_DNA-bd_sf"/>
</dbReference>
<evidence type="ECO:0000256" key="2">
    <source>
        <dbReference type="ARBA" id="ARBA00022679"/>
    </source>
</evidence>
<dbReference type="GO" id="GO:0008171">
    <property type="term" value="F:O-methyltransferase activity"/>
    <property type="evidence" value="ECO:0007669"/>
    <property type="project" value="InterPro"/>
</dbReference>
<dbReference type="PIRSF" id="PIRSF005739">
    <property type="entry name" value="O-mtase"/>
    <property type="match status" value="1"/>
</dbReference>
<dbReference type="Pfam" id="PF08100">
    <property type="entry name" value="Dimerisation"/>
    <property type="match status" value="1"/>
</dbReference>
<name>A0A8J3TQ99_9ACTN</name>
<reference evidence="7 8" key="1">
    <citation type="submission" date="2021-01" db="EMBL/GenBank/DDBJ databases">
        <title>Whole genome shotgun sequence of Planotetraspora mira NBRC 15435.</title>
        <authorList>
            <person name="Komaki H."/>
            <person name="Tamura T."/>
        </authorList>
    </citation>
    <scope>NUCLEOTIDE SEQUENCE [LARGE SCALE GENOMIC DNA]</scope>
    <source>
        <strain evidence="7 8">NBRC 15435</strain>
    </source>
</reference>
<dbReference type="EMBL" id="BOOO01000023">
    <property type="protein sequence ID" value="GII31120.1"/>
    <property type="molecule type" value="Genomic_DNA"/>
</dbReference>
<evidence type="ECO:0000313" key="8">
    <source>
        <dbReference type="Proteomes" id="UP000650628"/>
    </source>
</evidence>
<dbReference type="InterPro" id="IPR016461">
    <property type="entry name" value="COMT-like"/>
</dbReference>
<comment type="caution">
    <text evidence="7">The sequence shown here is derived from an EMBL/GenBank/DDBJ whole genome shotgun (WGS) entry which is preliminary data.</text>
</comment>
<dbReference type="SUPFAM" id="SSF46785">
    <property type="entry name" value="Winged helix' DNA-binding domain"/>
    <property type="match status" value="1"/>
</dbReference>
<dbReference type="Pfam" id="PF00891">
    <property type="entry name" value="Methyltransf_2"/>
    <property type="match status" value="1"/>
</dbReference>
<dbReference type="PROSITE" id="PS51683">
    <property type="entry name" value="SAM_OMT_II"/>
    <property type="match status" value="1"/>
</dbReference>
<keyword evidence="2" id="KW-0808">Transferase</keyword>
<evidence type="ECO:0000313" key="7">
    <source>
        <dbReference type="EMBL" id="GII31120.1"/>
    </source>
</evidence>
<dbReference type="InterPro" id="IPR012967">
    <property type="entry name" value="COMT_dimerisation"/>
</dbReference>
<dbReference type="PANTHER" id="PTHR43712:SF2">
    <property type="entry name" value="O-METHYLTRANSFERASE CICE"/>
    <property type="match status" value="1"/>
</dbReference>
<dbReference type="InterPro" id="IPR029063">
    <property type="entry name" value="SAM-dependent_MTases_sf"/>
</dbReference>
<dbReference type="InterPro" id="IPR001077">
    <property type="entry name" value="COMT_C"/>
</dbReference>
<dbReference type="PANTHER" id="PTHR43712">
    <property type="entry name" value="PUTATIVE (AFU_ORTHOLOGUE AFUA_4G14580)-RELATED"/>
    <property type="match status" value="1"/>
</dbReference>
<dbReference type="Gene3D" id="1.10.10.10">
    <property type="entry name" value="Winged helix-like DNA-binding domain superfamily/Winged helix DNA-binding domain"/>
    <property type="match status" value="1"/>
</dbReference>
<sequence>MAGHKGNGDDKGNRGDEGVKGVDLGAVSDLVTPMAVRVAATLRIADHIAEGRRTAKDLSEAVNADADALERLLRHLATADVLVRDESGAYALTPLGESLRAGGLREMLDLEGAIGRADLSFAHLLHSVRTGGPAFPEQFGRPFWDDLAADPVRTASYDAQMGLDVAAWAPPIISAYDWGSLGHVIDVGGGNGTLMAALLQAHPTLRGTVFDQPETAAAARATLAAAGLAGRSDVAAGDFFEALPPGADGYLLSAIIHDWDDDAARAILRSCAKAAGAKGSVFVVEKTGTDGESVNTGMDLRMLVYFGGKERGVAEISALGESAGLTAIAVHPAGTLSIVELAAR</sequence>
<organism evidence="7 8">
    <name type="scientific">Planotetraspora mira</name>
    <dbReference type="NCBI Taxonomy" id="58121"/>
    <lineage>
        <taxon>Bacteria</taxon>
        <taxon>Bacillati</taxon>
        <taxon>Actinomycetota</taxon>
        <taxon>Actinomycetes</taxon>
        <taxon>Streptosporangiales</taxon>
        <taxon>Streptosporangiaceae</taxon>
        <taxon>Planotetraspora</taxon>
    </lineage>
</organism>
<evidence type="ECO:0000256" key="4">
    <source>
        <dbReference type="PIRSR" id="PIRSR005739-1"/>
    </source>
</evidence>
<keyword evidence="1 7" id="KW-0489">Methyltransferase</keyword>